<dbReference type="GO" id="GO:0016301">
    <property type="term" value="F:kinase activity"/>
    <property type="evidence" value="ECO:0007669"/>
    <property type="project" value="UniProtKB-KW"/>
</dbReference>
<accession>A0ABQ5XJ24</accession>
<dbReference type="CDD" id="cd07805">
    <property type="entry name" value="ASKHA_NBD_FGGY_CvXK-like"/>
    <property type="match status" value="1"/>
</dbReference>
<gene>
    <name evidence="7" type="ORF">GCM10007901_00840</name>
</gene>
<evidence type="ECO:0000256" key="1">
    <source>
        <dbReference type="ARBA" id="ARBA00007381"/>
    </source>
</evidence>
<dbReference type="Proteomes" id="UP001156670">
    <property type="component" value="Unassembled WGS sequence"/>
</dbReference>
<protein>
    <submittedName>
        <fullName evidence="7">Carbohydrate kinase</fullName>
    </submittedName>
</protein>
<dbReference type="Pfam" id="PF02782">
    <property type="entry name" value="FGGY_C"/>
    <property type="match status" value="1"/>
</dbReference>
<evidence type="ECO:0000256" key="2">
    <source>
        <dbReference type="ARBA" id="ARBA00009156"/>
    </source>
</evidence>
<dbReference type="InterPro" id="IPR043129">
    <property type="entry name" value="ATPase_NBD"/>
</dbReference>
<dbReference type="InterPro" id="IPR018485">
    <property type="entry name" value="FGGY_C"/>
</dbReference>
<comment type="caution">
    <text evidence="7">The sequence shown here is derived from an EMBL/GenBank/DDBJ whole genome shotgun (WGS) entry which is preliminary data.</text>
</comment>
<evidence type="ECO:0000313" key="8">
    <source>
        <dbReference type="Proteomes" id="UP001156670"/>
    </source>
</evidence>
<comment type="similarity">
    <text evidence="2">Belongs to the FGGY kinase family.</text>
</comment>
<keyword evidence="3" id="KW-0808">Transferase</keyword>
<dbReference type="Gene3D" id="3.30.420.40">
    <property type="match status" value="2"/>
</dbReference>
<dbReference type="EMBL" id="BSOB01000002">
    <property type="protein sequence ID" value="GLQ91134.1"/>
    <property type="molecule type" value="Genomic_DNA"/>
</dbReference>
<comment type="similarity">
    <text evidence="1">Belongs to the heat shock protein 70 family.</text>
</comment>
<evidence type="ECO:0000256" key="3">
    <source>
        <dbReference type="ARBA" id="ARBA00022679"/>
    </source>
</evidence>
<proteinExistence type="inferred from homology"/>
<dbReference type="PANTHER" id="PTHR43095:SF5">
    <property type="entry name" value="XYLULOSE KINASE"/>
    <property type="match status" value="1"/>
</dbReference>
<dbReference type="InterPro" id="IPR018484">
    <property type="entry name" value="FGGY_N"/>
</dbReference>
<evidence type="ECO:0000259" key="6">
    <source>
        <dbReference type="Pfam" id="PF02782"/>
    </source>
</evidence>
<reference evidence="8" key="1">
    <citation type="journal article" date="2019" name="Int. J. Syst. Evol. Microbiol.">
        <title>The Global Catalogue of Microorganisms (GCM) 10K type strain sequencing project: providing services to taxonomists for standard genome sequencing and annotation.</title>
        <authorList>
            <consortium name="The Broad Institute Genomics Platform"/>
            <consortium name="The Broad Institute Genome Sequencing Center for Infectious Disease"/>
            <person name="Wu L."/>
            <person name="Ma J."/>
        </authorList>
    </citation>
    <scope>NUCLEOTIDE SEQUENCE [LARGE SCALE GENOMIC DNA]</scope>
    <source>
        <strain evidence="8">NBRC 111980</strain>
    </source>
</reference>
<keyword evidence="4 7" id="KW-0418">Kinase</keyword>
<name>A0ABQ5XJ24_9GAMM</name>
<dbReference type="InterPro" id="IPR000577">
    <property type="entry name" value="Carb_kinase_FGGY"/>
</dbReference>
<feature type="domain" description="Carbohydrate kinase FGGY C-terminal" evidence="6">
    <location>
        <begin position="288"/>
        <end position="484"/>
    </location>
</feature>
<dbReference type="PROSITE" id="PS00297">
    <property type="entry name" value="HSP70_1"/>
    <property type="match status" value="1"/>
</dbReference>
<dbReference type="Pfam" id="PF00370">
    <property type="entry name" value="FGGY_N"/>
    <property type="match status" value="1"/>
</dbReference>
<evidence type="ECO:0000256" key="4">
    <source>
        <dbReference type="ARBA" id="ARBA00022777"/>
    </source>
</evidence>
<dbReference type="RefSeq" id="WP_284318914.1">
    <property type="nucleotide sequence ID" value="NZ_BSOB01000002.1"/>
</dbReference>
<organism evidence="7 8">
    <name type="scientific">Dyella acidisoli</name>
    <dbReference type="NCBI Taxonomy" id="1867834"/>
    <lineage>
        <taxon>Bacteria</taxon>
        <taxon>Pseudomonadati</taxon>
        <taxon>Pseudomonadota</taxon>
        <taxon>Gammaproteobacteria</taxon>
        <taxon>Lysobacterales</taxon>
        <taxon>Rhodanobacteraceae</taxon>
        <taxon>Dyella</taxon>
    </lineage>
</organism>
<dbReference type="PANTHER" id="PTHR43095">
    <property type="entry name" value="SUGAR KINASE"/>
    <property type="match status" value="1"/>
</dbReference>
<dbReference type="SUPFAM" id="SSF53067">
    <property type="entry name" value="Actin-like ATPase domain"/>
    <property type="match status" value="2"/>
</dbReference>
<evidence type="ECO:0000313" key="7">
    <source>
        <dbReference type="EMBL" id="GLQ91134.1"/>
    </source>
</evidence>
<sequence>MPNAEQATVSSSNERLILAVDLGTSGCKCALVGLDGSVRSWAFRSVPMHLVGEHGVEQDAEDWWQAFLGAAQELLADNAQLCRQVIAVCCSALHECTVPVDRQGKALSRAMLWLDMRGADAIRRRARSGWLNIQGYGPLKLARWLRLTGGAPSLSGKDQAGHIAWLRDHDASLFERTYKFLGPLDFLNLRLTGRFCSTYDSALTTWVTDNRDLSRVRYDDRLLRMLGVDRERLPELLPSTEVLGHLTPMVAETLGLSPATRVVAGMVDTSAAAIGAGTVRDRELHLYLGTSSWIGAHVPEKRTHLSAYIASIPCARNNRYLAIAMQSAACSNLTMLRDRILFHPDELMSDNSRPDVYPLLDSIADRVPAGSRGLIYLPWLQGERTPVDDRHLRAGLFNLSLEHTREDMIRAFLEGVALNTRWMLEPMLNFVGSSKGASMTVVGGGGQSQVWCQMIADVTGMVVEQPIAPIQANALGAAFIAGVGLGELSFDDVPALCPSQRRFEPRETLRGLYDDRFGTFKELHRRLAPLYRRINQHRSTPR</sequence>
<dbReference type="InterPro" id="IPR050406">
    <property type="entry name" value="FGGY_Carb_Kinase"/>
</dbReference>
<keyword evidence="8" id="KW-1185">Reference proteome</keyword>
<dbReference type="InterPro" id="IPR018181">
    <property type="entry name" value="Heat_shock_70_CS"/>
</dbReference>
<evidence type="ECO:0000259" key="5">
    <source>
        <dbReference type="Pfam" id="PF00370"/>
    </source>
</evidence>
<feature type="domain" description="Carbohydrate kinase FGGY N-terminal" evidence="5">
    <location>
        <begin position="17"/>
        <end position="275"/>
    </location>
</feature>
<dbReference type="PIRSF" id="PIRSF000538">
    <property type="entry name" value="GlpK"/>
    <property type="match status" value="1"/>
</dbReference>